<sequence>MAVHQKGLGLSTLLKINWAVLGSQQCCTGSLSTLLKINRNTSIWTGFPRVYVLSTLLKINTTQYPTMMTNLHSAFNSIEDQRVTVYNPSWITVKSFNSIEDQRIFSTERWYHDHSDTFNSIEDQHSDKRLICNRILK</sequence>
<dbReference type="Proteomes" id="UP000054284">
    <property type="component" value="Unassembled WGS sequence"/>
</dbReference>
<organism evidence="1 2">
    <name type="scientific">Candidatus Aramenus sulfurataquae</name>
    <dbReference type="NCBI Taxonomy" id="1326980"/>
    <lineage>
        <taxon>Archaea</taxon>
        <taxon>Thermoproteota</taxon>
        <taxon>Thermoprotei</taxon>
        <taxon>Sulfolobales</taxon>
        <taxon>Sulfolobaceae</taxon>
        <taxon>Candidatus Aramenus</taxon>
    </lineage>
</organism>
<name>W7KH60_9CREN</name>
<dbReference type="AlphaFoldDB" id="W7KH60"/>
<keyword evidence="2" id="KW-1185">Reference proteome</keyword>
<proteinExistence type="predicted"/>
<comment type="caution">
    <text evidence="1">The sequence shown here is derived from an EMBL/GenBank/DDBJ whole genome shotgun (WGS) entry which is preliminary data.</text>
</comment>
<evidence type="ECO:0000313" key="2">
    <source>
        <dbReference type="Proteomes" id="UP000054284"/>
    </source>
</evidence>
<protein>
    <submittedName>
        <fullName evidence="1">Uncharacterized protein</fullName>
    </submittedName>
</protein>
<accession>W7KH60</accession>
<evidence type="ECO:0000313" key="1">
    <source>
        <dbReference type="EMBL" id="EWG06570.1"/>
    </source>
</evidence>
<dbReference type="EMBL" id="ASRH01000014">
    <property type="protein sequence ID" value="EWG06570.1"/>
    <property type="molecule type" value="Genomic_DNA"/>
</dbReference>
<gene>
    <name evidence="1" type="ORF">ASUL_08809</name>
</gene>
<reference evidence="1 2" key="1">
    <citation type="journal article" date="2014" name="Genome Announc.">
        <title>Draft Genome Sequence of the Sulfolobales Archaeon AZ1, Obtained through Metagenomic Analysis of a Mexican Hot Spring.</title>
        <authorList>
            <person name="Servin-Garciduenas L.E."/>
            <person name="Martinez-Romero E."/>
        </authorList>
    </citation>
    <scope>NUCLEOTIDE SEQUENCE [LARGE SCALE GENOMIC DNA]</scope>
    <source>
        <strain evidence="1">AZ1-illumnia</strain>
    </source>
</reference>